<dbReference type="InterPro" id="IPR024654">
    <property type="entry name" value="Calcineurin-like_PHP_lpxH"/>
</dbReference>
<dbReference type="Proteomes" id="UP000001732">
    <property type="component" value="Chromosome"/>
</dbReference>
<dbReference type="OrthoDB" id="9800565at2"/>
<reference evidence="5" key="1">
    <citation type="submission" date="2008-08" db="EMBL/GenBank/DDBJ databases">
        <title>The complete genome sequence of Coprothermobacter proteolyticus strain ATCC 5245 / DSM 5265 / BT.</title>
        <authorList>
            <person name="Dodson R.J."/>
            <person name="Durkin A.S."/>
            <person name="Wu M."/>
            <person name="Eisen J."/>
            <person name="Sutton G."/>
        </authorList>
    </citation>
    <scope>NUCLEOTIDE SEQUENCE [LARGE SCALE GENOMIC DNA]</scope>
    <source>
        <strain evidence="5">ATCC 35245 / DSM 5265 / OCM 4 / BT</strain>
    </source>
</reference>
<dbReference type="EMBL" id="CP001145">
    <property type="protein sequence ID" value="ACI17252.1"/>
    <property type="molecule type" value="Genomic_DNA"/>
</dbReference>
<evidence type="ECO:0000256" key="1">
    <source>
        <dbReference type="ARBA" id="ARBA00008950"/>
    </source>
</evidence>
<dbReference type="RefSeq" id="WP_012543904.1">
    <property type="nucleotide sequence ID" value="NC_011295.1"/>
</dbReference>
<keyword evidence="5" id="KW-1185">Reference proteome</keyword>
<reference evidence="4 5" key="2">
    <citation type="journal article" date="2014" name="Genome Announc.">
        <title>Complete Genome Sequence of Coprothermobacter proteolyticus DSM 5265.</title>
        <authorList>
            <person name="Alexiev A."/>
            <person name="Coil D.A."/>
            <person name="Badger J.H."/>
            <person name="Enticknap J."/>
            <person name="Ward N."/>
            <person name="Robb F.T."/>
            <person name="Eisen J.A."/>
        </authorList>
    </citation>
    <scope>NUCLEOTIDE SEQUENCE [LARGE SCALE GENOMIC DNA]</scope>
    <source>
        <strain evidence="5">ATCC 35245 / DSM 5265 / OCM 4 / BT</strain>
    </source>
</reference>
<name>B5Y851_COPPD</name>
<evidence type="ECO:0000256" key="2">
    <source>
        <dbReference type="RuleBase" id="RU362039"/>
    </source>
</evidence>
<proteinExistence type="inferred from homology"/>
<dbReference type="Gene3D" id="3.60.21.10">
    <property type="match status" value="1"/>
</dbReference>
<dbReference type="EC" id="3.1.4.-" evidence="2"/>
<dbReference type="InterPro" id="IPR029052">
    <property type="entry name" value="Metallo-depent_PP-like"/>
</dbReference>
<keyword evidence="4" id="KW-0378">Hydrolase</keyword>
<dbReference type="InterPro" id="IPR000979">
    <property type="entry name" value="Phosphodiesterase_MJ0936/Vps29"/>
</dbReference>
<sequence>MKILIASDLHGSVAAFQKVLENEPDSEMVLLLGDYLYHGPRNPLPEGYNPRAMADLINSLSNAVLVKGNVDAPIDEELIKWPMSPLVHLVFHDGGNNRNDIHILAHHGHNADPTKLYKTQMVVSGHTHIKVLEYDAKEGVFRLNPGSPSLSKDGTPSYAVILSDFRAQLKSLDGQVIKEIQIS</sequence>
<dbReference type="AlphaFoldDB" id="B5Y851"/>
<dbReference type="KEGG" id="cpo:COPRO5265_0594"/>
<gene>
    <name evidence="4" type="ordered locus">COPRO5265_0594</name>
</gene>
<evidence type="ECO:0000313" key="4">
    <source>
        <dbReference type="EMBL" id="ACI17252.1"/>
    </source>
</evidence>
<dbReference type="SUPFAM" id="SSF56300">
    <property type="entry name" value="Metallo-dependent phosphatases"/>
    <property type="match status" value="1"/>
</dbReference>
<comment type="similarity">
    <text evidence="1 2">Belongs to the metallophosphoesterase superfamily. YfcE family.</text>
</comment>
<dbReference type="NCBIfam" id="NF006988">
    <property type="entry name" value="PRK09453.1"/>
    <property type="match status" value="1"/>
</dbReference>
<dbReference type="GO" id="GO:0016787">
    <property type="term" value="F:hydrolase activity"/>
    <property type="evidence" value="ECO:0007669"/>
    <property type="project" value="UniProtKB-UniRule"/>
</dbReference>
<dbReference type="GO" id="GO:0046872">
    <property type="term" value="F:metal ion binding"/>
    <property type="evidence" value="ECO:0007669"/>
    <property type="project" value="UniProtKB-KW"/>
</dbReference>
<dbReference type="HOGENOM" id="CLU_063749_1_1_9"/>
<evidence type="ECO:0000259" key="3">
    <source>
        <dbReference type="Pfam" id="PF12850"/>
    </source>
</evidence>
<organism evidence="4 5">
    <name type="scientific">Coprothermobacter proteolyticus (strain ATCC 35245 / DSM 5265 / OCM 4 / BT)</name>
    <dbReference type="NCBI Taxonomy" id="309798"/>
    <lineage>
        <taxon>Bacteria</taxon>
        <taxon>Pseudomonadati</taxon>
        <taxon>Coprothermobacterota</taxon>
        <taxon>Coprothermobacteria</taxon>
        <taxon>Coprothermobacterales</taxon>
        <taxon>Coprothermobacteraceae</taxon>
        <taxon>Coprothermobacter</taxon>
    </lineage>
</organism>
<evidence type="ECO:0000313" key="5">
    <source>
        <dbReference type="Proteomes" id="UP000001732"/>
    </source>
</evidence>
<keyword evidence="2" id="KW-0479">Metal-binding</keyword>
<dbReference type="STRING" id="309798.COPRO5265_0594"/>
<comment type="cofactor">
    <cofactor evidence="2">
        <name>a divalent metal cation</name>
        <dbReference type="ChEBI" id="CHEBI:60240"/>
    </cofactor>
</comment>
<feature type="domain" description="Calcineurin-like phosphoesterase" evidence="3">
    <location>
        <begin position="1"/>
        <end position="161"/>
    </location>
</feature>
<dbReference type="eggNOG" id="COG0622">
    <property type="taxonomic scope" value="Bacteria"/>
</dbReference>
<protein>
    <recommendedName>
        <fullName evidence="2">Phosphoesterase</fullName>
        <ecNumber evidence="2">3.1.4.-</ecNumber>
    </recommendedName>
</protein>
<dbReference type="Pfam" id="PF12850">
    <property type="entry name" value="Metallophos_2"/>
    <property type="match status" value="1"/>
</dbReference>
<dbReference type="NCBIfam" id="TIGR00040">
    <property type="entry name" value="yfcE"/>
    <property type="match status" value="1"/>
</dbReference>
<accession>B5Y851</accession>